<comment type="caution">
    <text evidence="5">The sequence shown here is derived from an EMBL/GenBank/DDBJ whole genome shotgun (WGS) entry which is preliminary data.</text>
</comment>
<dbReference type="PROSITE" id="PS50949">
    <property type="entry name" value="HTH_GNTR"/>
    <property type="match status" value="1"/>
</dbReference>
<dbReference type="Proteomes" id="UP001597286">
    <property type="component" value="Unassembled WGS sequence"/>
</dbReference>
<dbReference type="Pfam" id="PF00392">
    <property type="entry name" value="GntR"/>
    <property type="match status" value="1"/>
</dbReference>
<dbReference type="SMART" id="SM00345">
    <property type="entry name" value="HTH_GNTR"/>
    <property type="match status" value="1"/>
</dbReference>
<protein>
    <submittedName>
        <fullName evidence="5">FadR/GntR family transcriptional regulator</fullName>
    </submittedName>
</protein>
<name>A0ABW4P9N0_9NOCA</name>
<dbReference type="PANTHER" id="PTHR43537">
    <property type="entry name" value="TRANSCRIPTIONAL REGULATOR, GNTR FAMILY"/>
    <property type="match status" value="1"/>
</dbReference>
<accession>A0ABW4P9N0</accession>
<keyword evidence="1" id="KW-0805">Transcription regulation</keyword>
<dbReference type="PANTHER" id="PTHR43537:SF47">
    <property type="entry name" value="REGULATORY PROTEIN GNTR HTH"/>
    <property type="match status" value="1"/>
</dbReference>
<feature type="domain" description="HTH gntR-type" evidence="4">
    <location>
        <begin position="7"/>
        <end position="75"/>
    </location>
</feature>
<dbReference type="Pfam" id="PF07729">
    <property type="entry name" value="FCD"/>
    <property type="match status" value="1"/>
</dbReference>
<keyword evidence="2" id="KW-0238">DNA-binding</keyword>
<dbReference type="RefSeq" id="WP_378487230.1">
    <property type="nucleotide sequence ID" value="NZ_JBHUFB010000020.1"/>
</dbReference>
<evidence type="ECO:0000256" key="2">
    <source>
        <dbReference type="ARBA" id="ARBA00023125"/>
    </source>
</evidence>
<evidence type="ECO:0000313" key="6">
    <source>
        <dbReference type="Proteomes" id="UP001597286"/>
    </source>
</evidence>
<gene>
    <name evidence="5" type="ORF">ACFSJG_21180</name>
</gene>
<dbReference type="InterPro" id="IPR000524">
    <property type="entry name" value="Tscrpt_reg_HTH_GntR"/>
</dbReference>
<dbReference type="InterPro" id="IPR036390">
    <property type="entry name" value="WH_DNA-bd_sf"/>
</dbReference>
<dbReference type="SUPFAM" id="SSF46785">
    <property type="entry name" value="Winged helix' DNA-binding domain"/>
    <property type="match status" value="1"/>
</dbReference>
<dbReference type="Gene3D" id="1.20.120.530">
    <property type="entry name" value="GntR ligand-binding domain-like"/>
    <property type="match status" value="1"/>
</dbReference>
<dbReference type="EMBL" id="JBHUFB010000020">
    <property type="protein sequence ID" value="MFD1814738.1"/>
    <property type="molecule type" value="Genomic_DNA"/>
</dbReference>
<sequence length="224" mass="23958">METLARIPLSQRAAQALMDEITTGTWQVGDQLPAETALAAQLGVGRSTVREAIRQLVARRILTTRHGVGVFVASTSAVEEWNHLAEVGAIADVLQVRIAIESRAAALAATEHTAADVDAIRTALSERNARQEASAAELATHDIRFHRTVVAASHNHLLVSLFDTLEPRLVTAMTSLLELLADRPADADDHVAVVDAVVAGRPEDAERLTREHLLGIAAALEALT</sequence>
<evidence type="ECO:0000256" key="1">
    <source>
        <dbReference type="ARBA" id="ARBA00023015"/>
    </source>
</evidence>
<dbReference type="SMART" id="SM00895">
    <property type="entry name" value="FCD"/>
    <property type="match status" value="1"/>
</dbReference>
<dbReference type="SUPFAM" id="SSF48008">
    <property type="entry name" value="GntR ligand-binding domain-like"/>
    <property type="match status" value="1"/>
</dbReference>
<proteinExistence type="predicted"/>
<dbReference type="CDD" id="cd07377">
    <property type="entry name" value="WHTH_GntR"/>
    <property type="match status" value="1"/>
</dbReference>
<organism evidence="5 6">
    <name type="scientific">Rhodococcus gannanensis</name>
    <dbReference type="NCBI Taxonomy" id="1960308"/>
    <lineage>
        <taxon>Bacteria</taxon>
        <taxon>Bacillati</taxon>
        <taxon>Actinomycetota</taxon>
        <taxon>Actinomycetes</taxon>
        <taxon>Mycobacteriales</taxon>
        <taxon>Nocardiaceae</taxon>
        <taxon>Rhodococcus</taxon>
    </lineage>
</organism>
<keyword evidence="3" id="KW-0804">Transcription</keyword>
<dbReference type="Gene3D" id="1.10.10.10">
    <property type="entry name" value="Winged helix-like DNA-binding domain superfamily/Winged helix DNA-binding domain"/>
    <property type="match status" value="1"/>
</dbReference>
<evidence type="ECO:0000313" key="5">
    <source>
        <dbReference type="EMBL" id="MFD1814738.1"/>
    </source>
</evidence>
<reference evidence="6" key="1">
    <citation type="journal article" date="2019" name="Int. J. Syst. Evol. Microbiol.">
        <title>The Global Catalogue of Microorganisms (GCM) 10K type strain sequencing project: providing services to taxonomists for standard genome sequencing and annotation.</title>
        <authorList>
            <consortium name="The Broad Institute Genomics Platform"/>
            <consortium name="The Broad Institute Genome Sequencing Center for Infectious Disease"/>
            <person name="Wu L."/>
            <person name="Ma J."/>
        </authorList>
    </citation>
    <scope>NUCLEOTIDE SEQUENCE [LARGE SCALE GENOMIC DNA]</scope>
    <source>
        <strain evidence="6">DT72</strain>
    </source>
</reference>
<evidence type="ECO:0000259" key="4">
    <source>
        <dbReference type="PROSITE" id="PS50949"/>
    </source>
</evidence>
<evidence type="ECO:0000256" key="3">
    <source>
        <dbReference type="ARBA" id="ARBA00023163"/>
    </source>
</evidence>
<dbReference type="PRINTS" id="PR00035">
    <property type="entry name" value="HTHGNTR"/>
</dbReference>
<dbReference type="InterPro" id="IPR036388">
    <property type="entry name" value="WH-like_DNA-bd_sf"/>
</dbReference>
<dbReference type="InterPro" id="IPR011711">
    <property type="entry name" value="GntR_C"/>
</dbReference>
<dbReference type="InterPro" id="IPR008920">
    <property type="entry name" value="TF_FadR/GntR_C"/>
</dbReference>
<keyword evidence="6" id="KW-1185">Reference proteome</keyword>